<dbReference type="WormBase" id="CBG24855">
    <property type="protein sequence ID" value="CBP13626"/>
    <property type="gene ID" value="WBGene00042872"/>
</dbReference>
<organism evidence="1 2">
    <name type="scientific">Caenorhabditis briggsae</name>
    <dbReference type="NCBI Taxonomy" id="6238"/>
    <lineage>
        <taxon>Eukaryota</taxon>
        <taxon>Metazoa</taxon>
        <taxon>Ecdysozoa</taxon>
        <taxon>Nematoda</taxon>
        <taxon>Chromadorea</taxon>
        <taxon>Rhabditida</taxon>
        <taxon>Rhabditina</taxon>
        <taxon>Rhabditomorpha</taxon>
        <taxon>Rhabditoidea</taxon>
        <taxon>Rhabditidae</taxon>
        <taxon>Peloderinae</taxon>
        <taxon>Caenorhabditis</taxon>
    </lineage>
</organism>
<dbReference type="Proteomes" id="UP000008549">
    <property type="component" value="Unassembled WGS sequence"/>
</dbReference>
<dbReference type="InterPro" id="IPR000884">
    <property type="entry name" value="TSP1_rpt"/>
</dbReference>
<dbReference type="CTD" id="8590547"/>
<sequence length="388" mass="39961">TTTGRTTSTATVSTSSTTTAKTTTATTTTVPTTMGTTPACCVLGGVWSEWVQTGNCNDTCGNCGTTTYSRTCLSQSMCGSCSGRSSKTGECAPAPCEYPRATCCGTRTKIIVGSTFECSAGDDSDPPPSTLCAPSCCPSSGGYWSEWSDGGACPTSCGSCSQKTQRRVCLSPSSCPCRGADSREVNCGIGVCYFPLDSCCAGFSATVIDNAHACGPQPNYTTPYAPYDPTCSETCCAETGIWSEWTTAPMQCRDYCGSCGNQTRTRECLSEADGCPCQGPSTLTEPCGVGVCYFPRLSCCPGFSATVINNAHTCGPLPTQVAEPEKINTCGVNCCPSAGIWGEWTTAIACNDTCGSCGTTTRSRVCLSLQYGCSCTGAATDSQPCASS</sequence>
<gene>
    <name evidence="1 3" type="ORF">CBG24855</name>
    <name evidence="1" type="ORF">CBG_24855</name>
</gene>
<protein>
    <submittedName>
        <fullName evidence="1">Protein CBG24855</fullName>
    </submittedName>
</protein>
<feature type="non-terminal residue" evidence="1">
    <location>
        <position position="1"/>
    </location>
</feature>
<dbReference type="GeneID" id="8590547"/>
<keyword evidence="2" id="KW-1185">Reference proteome</keyword>
<feature type="non-terminal residue" evidence="1">
    <location>
        <position position="388"/>
    </location>
</feature>
<dbReference type="KEGG" id="cbr:CBG_24855"/>
<dbReference type="SUPFAM" id="SSF82895">
    <property type="entry name" value="TSP-1 type 1 repeat"/>
    <property type="match status" value="1"/>
</dbReference>
<dbReference type="AlphaFoldDB" id="A8WLM3"/>
<dbReference type="SMART" id="SM00209">
    <property type="entry name" value="TSP1"/>
    <property type="match status" value="4"/>
</dbReference>
<dbReference type="PANTHER" id="PTHR31936:SF2">
    <property type="entry name" value="FLO11 DOMAIN-CONTAINING PROTEIN"/>
    <property type="match status" value="1"/>
</dbReference>
<reference evidence="1 2" key="1">
    <citation type="journal article" date="2003" name="PLoS Biol.">
        <title>The genome sequence of Caenorhabditis briggsae: a platform for comparative genomics.</title>
        <authorList>
            <person name="Stein L.D."/>
            <person name="Bao Z."/>
            <person name="Blasiar D."/>
            <person name="Blumenthal T."/>
            <person name="Brent M.R."/>
            <person name="Chen N."/>
            <person name="Chinwalla A."/>
            <person name="Clarke L."/>
            <person name="Clee C."/>
            <person name="Coghlan A."/>
            <person name="Coulson A."/>
            <person name="D'Eustachio P."/>
            <person name="Fitch D.H."/>
            <person name="Fulton L.A."/>
            <person name="Fulton R.E."/>
            <person name="Griffiths-Jones S."/>
            <person name="Harris T.W."/>
            <person name="Hillier L.W."/>
            <person name="Kamath R."/>
            <person name="Kuwabara P.E."/>
            <person name="Mardis E.R."/>
            <person name="Marra M.A."/>
            <person name="Miner T.L."/>
            <person name="Minx P."/>
            <person name="Mullikin J.C."/>
            <person name="Plumb R.W."/>
            <person name="Rogers J."/>
            <person name="Schein J.E."/>
            <person name="Sohrmann M."/>
            <person name="Spieth J."/>
            <person name="Stajich J.E."/>
            <person name="Wei C."/>
            <person name="Willey D."/>
            <person name="Wilson R.K."/>
            <person name="Durbin R."/>
            <person name="Waterston R.H."/>
        </authorList>
    </citation>
    <scope>NUCLEOTIDE SEQUENCE [LARGE SCALE GENOMIC DNA]</scope>
    <source>
        <strain evidence="1 2">AF16</strain>
    </source>
</reference>
<dbReference type="EMBL" id="HE601286">
    <property type="protein sequence ID" value="CAP21369.1"/>
    <property type="molecule type" value="Genomic_DNA"/>
</dbReference>
<name>A8WLM3_CAEBR</name>
<dbReference type="PROSITE" id="PS50092">
    <property type="entry name" value="TSP1"/>
    <property type="match status" value="4"/>
</dbReference>
<accession>A8WLM3</accession>
<dbReference type="PANTHER" id="PTHR31936">
    <property type="entry name" value="PROTEIN CBG18744"/>
    <property type="match status" value="1"/>
</dbReference>
<evidence type="ECO:0000313" key="2">
    <source>
        <dbReference type="Proteomes" id="UP000008549"/>
    </source>
</evidence>
<evidence type="ECO:0000313" key="3">
    <source>
        <dbReference type="WormBase" id="CBG24855"/>
    </source>
</evidence>
<proteinExistence type="predicted"/>
<dbReference type="STRING" id="6238.A8WLM3"/>
<dbReference type="HOGENOM" id="CLU_712861_0_0_1"/>
<reference evidence="1 2" key="2">
    <citation type="journal article" date="2011" name="PLoS Genet.">
        <title>Caenorhabditis briggsae recombinant inbred line genotypes reveal inter-strain incompatibility and the evolution of recombination.</title>
        <authorList>
            <person name="Ross J.A."/>
            <person name="Koboldt D.C."/>
            <person name="Staisch J.E."/>
            <person name="Chamberlin H.M."/>
            <person name="Gupta B.P."/>
            <person name="Miller R.D."/>
            <person name="Baird S.E."/>
            <person name="Haag E.S."/>
        </authorList>
    </citation>
    <scope>NUCLEOTIDE SEQUENCE [LARGE SCALE GENOMIC DNA]</scope>
    <source>
        <strain evidence="1 2">AF16</strain>
    </source>
</reference>
<dbReference type="RefSeq" id="XP_002648544.1">
    <property type="nucleotide sequence ID" value="XM_002648498.1"/>
</dbReference>
<evidence type="ECO:0000313" key="1">
    <source>
        <dbReference type="EMBL" id="CAP21369.1"/>
    </source>
</evidence>
<dbReference type="InterPro" id="IPR036383">
    <property type="entry name" value="TSP1_rpt_sf"/>
</dbReference>